<dbReference type="PROSITE" id="PS50222">
    <property type="entry name" value="EF_HAND_2"/>
    <property type="match status" value="1"/>
</dbReference>
<name>A0ABP9YUK9_9FUNG</name>
<dbReference type="InterPro" id="IPR018247">
    <property type="entry name" value="EF_Hand_1_Ca_BS"/>
</dbReference>
<keyword evidence="1" id="KW-0106">Calcium</keyword>
<dbReference type="Pfam" id="PF00036">
    <property type="entry name" value="EF-hand_1"/>
    <property type="match status" value="1"/>
</dbReference>
<gene>
    <name evidence="3" type="ORF">MFLAVUS_003960</name>
</gene>
<dbReference type="Proteomes" id="UP001473302">
    <property type="component" value="Unassembled WGS sequence"/>
</dbReference>
<dbReference type="InterPro" id="IPR011992">
    <property type="entry name" value="EF-hand-dom_pair"/>
</dbReference>
<evidence type="ECO:0000313" key="4">
    <source>
        <dbReference type="Proteomes" id="UP001473302"/>
    </source>
</evidence>
<reference evidence="3 4" key="1">
    <citation type="submission" date="2024-04" db="EMBL/GenBank/DDBJ databases">
        <title>genome sequences of Mucor flavus KT1a and Helicostylum pulchrum KT1b strains isolated from the surface of a dry-aged beef.</title>
        <authorList>
            <person name="Toyotome T."/>
            <person name="Hosono M."/>
            <person name="Torimaru M."/>
            <person name="Fukuda K."/>
            <person name="Mikami N."/>
        </authorList>
    </citation>
    <scope>NUCLEOTIDE SEQUENCE [LARGE SCALE GENOMIC DNA]</scope>
    <source>
        <strain evidence="3 4">KT1a</strain>
    </source>
</reference>
<evidence type="ECO:0000259" key="2">
    <source>
        <dbReference type="PROSITE" id="PS50222"/>
    </source>
</evidence>
<accession>A0ABP9YUK9</accession>
<dbReference type="Gene3D" id="1.10.238.10">
    <property type="entry name" value="EF-hand"/>
    <property type="match status" value="2"/>
</dbReference>
<dbReference type="InterPro" id="IPR002048">
    <property type="entry name" value="EF_hand_dom"/>
</dbReference>
<feature type="domain" description="EF-hand" evidence="2">
    <location>
        <begin position="124"/>
        <end position="159"/>
    </location>
</feature>
<protein>
    <recommendedName>
        <fullName evidence="2">EF-hand domain-containing protein</fullName>
    </recommendedName>
</protein>
<dbReference type="SMART" id="SM00054">
    <property type="entry name" value="EFh"/>
    <property type="match status" value="2"/>
</dbReference>
<comment type="caution">
    <text evidence="3">The sequence shown here is derived from an EMBL/GenBank/DDBJ whole genome shotgun (WGS) entry which is preliminary data.</text>
</comment>
<evidence type="ECO:0000313" key="3">
    <source>
        <dbReference type="EMBL" id="GAA5810537.1"/>
    </source>
</evidence>
<dbReference type="SUPFAM" id="SSF47473">
    <property type="entry name" value="EF-hand"/>
    <property type="match status" value="1"/>
</dbReference>
<evidence type="ECO:0000256" key="1">
    <source>
        <dbReference type="ARBA" id="ARBA00022837"/>
    </source>
</evidence>
<dbReference type="EMBL" id="BAABUK010000007">
    <property type="protein sequence ID" value="GAA5810537.1"/>
    <property type="molecule type" value="Genomic_DNA"/>
</dbReference>
<proteinExistence type="predicted"/>
<organism evidence="3 4">
    <name type="scientific">Mucor flavus</name>
    <dbReference type="NCBI Taxonomy" id="439312"/>
    <lineage>
        <taxon>Eukaryota</taxon>
        <taxon>Fungi</taxon>
        <taxon>Fungi incertae sedis</taxon>
        <taxon>Mucoromycota</taxon>
        <taxon>Mucoromycotina</taxon>
        <taxon>Mucoromycetes</taxon>
        <taxon>Mucorales</taxon>
        <taxon>Mucorineae</taxon>
        <taxon>Mucoraceae</taxon>
        <taxon>Mucor</taxon>
    </lineage>
</organism>
<dbReference type="PROSITE" id="PS00018">
    <property type="entry name" value="EF_HAND_1"/>
    <property type="match status" value="1"/>
</dbReference>
<keyword evidence="4" id="KW-1185">Reference proteome</keyword>
<sequence length="159" mass="18038">MSNQRLTKKQMILAFKDHDISDTSLLDADHLLMALLSLNLPVEQSDVPDLFECVGREKDKVVNMDDFMDIVTELRGVDDTDDFLEYNNDTPTAETAFQMLVDPKVNGITLESLLRVCATQEESWTKQQVTEMMNEADLNHDGKIDPIEFKLICKKVGLS</sequence>